<comment type="caution">
    <text evidence="13">The sequence shown here is derived from an EMBL/GenBank/DDBJ whole genome shotgun (WGS) entry which is preliminary data.</text>
</comment>
<evidence type="ECO:0000256" key="12">
    <source>
        <dbReference type="SAM" id="Phobius"/>
    </source>
</evidence>
<evidence type="ECO:0000313" key="13">
    <source>
        <dbReference type="EMBL" id="HCO22972.1"/>
    </source>
</evidence>
<dbReference type="PANTHER" id="PTHR42985">
    <property type="entry name" value="SODIUM-COUPLED MONOCARBOXYLATE TRANSPORTER"/>
    <property type="match status" value="1"/>
</dbReference>
<evidence type="ECO:0000256" key="7">
    <source>
        <dbReference type="ARBA" id="ARBA00023053"/>
    </source>
</evidence>
<feature type="transmembrane region" description="Helical" evidence="12">
    <location>
        <begin position="90"/>
        <end position="110"/>
    </location>
</feature>
<feature type="transmembrane region" description="Helical" evidence="12">
    <location>
        <begin position="117"/>
        <end position="140"/>
    </location>
</feature>
<dbReference type="InterPro" id="IPR051163">
    <property type="entry name" value="Sodium:Solute_Symporter_SSF"/>
</dbReference>
<reference evidence="13 14" key="1">
    <citation type="journal article" date="2018" name="Nat. Biotechnol.">
        <title>A standardized bacterial taxonomy based on genome phylogeny substantially revises the tree of life.</title>
        <authorList>
            <person name="Parks D.H."/>
            <person name="Chuvochina M."/>
            <person name="Waite D.W."/>
            <person name="Rinke C."/>
            <person name="Skarshewski A."/>
            <person name="Chaumeil P.A."/>
            <person name="Hugenholtz P."/>
        </authorList>
    </citation>
    <scope>NUCLEOTIDE SEQUENCE [LARGE SCALE GENOMIC DNA]</scope>
    <source>
        <strain evidence="13">UBA9375</strain>
    </source>
</reference>
<evidence type="ECO:0000256" key="10">
    <source>
        <dbReference type="ARBA" id="ARBA00023201"/>
    </source>
</evidence>
<evidence type="ECO:0000313" key="14">
    <source>
        <dbReference type="Proteomes" id="UP000263642"/>
    </source>
</evidence>
<evidence type="ECO:0000256" key="6">
    <source>
        <dbReference type="ARBA" id="ARBA00022989"/>
    </source>
</evidence>
<evidence type="ECO:0000256" key="4">
    <source>
        <dbReference type="ARBA" id="ARBA00022475"/>
    </source>
</evidence>
<keyword evidence="9 12" id="KW-0472">Membrane</keyword>
<sequence>WFILPQVPAGLAGLVISGVLAAAMSSLDSSINSIATVTTVDLLKPWLAPGRNDRFYLRFARLIAVLASAVMIGGAVFFSSVEKESMNDLSWIIASVFGGCLLGLFMLGFFTRRVDNTAAVIGLLGAILVNLYLGLSTGGWLPQQWSLNMHSYWVGLFVNLAFISLALLISLFRRPNPRDLTGLTIWTQEQQP</sequence>
<dbReference type="GO" id="GO:0005886">
    <property type="term" value="C:plasma membrane"/>
    <property type="evidence" value="ECO:0007669"/>
    <property type="project" value="UniProtKB-SubCell"/>
</dbReference>
<feature type="transmembrane region" description="Helical" evidence="12">
    <location>
        <begin position="6"/>
        <end position="24"/>
    </location>
</feature>
<protein>
    <submittedName>
        <fullName evidence="13">Sodium:solute symporter</fullName>
    </submittedName>
</protein>
<dbReference type="PROSITE" id="PS50283">
    <property type="entry name" value="NA_SOLUT_SYMP_3"/>
    <property type="match status" value="1"/>
</dbReference>
<feature type="non-terminal residue" evidence="13">
    <location>
        <position position="1"/>
    </location>
</feature>
<accession>A0A3D3R4E5</accession>
<comment type="similarity">
    <text evidence="2 11">Belongs to the sodium:solute symporter (SSF) (TC 2.A.21) family.</text>
</comment>
<feature type="transmembrane region" description="Helical" evidence="12">
    <location>
        <begin position="59"/>
        <end position="78"/>
    </location>
</feature>
<keyword evidence="5 12" id="KW-0812">Transmembrane</keyword>
<keyword evidence="4" id="KW-1003">Cell membrane</keyword>
<evidence type="ECO:0000256" key="1">
    <source>
        <dbReference type="ARBA" id="ARBA00004651"/>
    </source>
</evidence>
<dbReference type="PANTHER" id="PTHR42985:SF40">
    <property type="entry name" value="LD47995P-RELATED"/>
    <property type="match status" value="1"/>
</dbReference>
<dbReference type="GO" id="GO:0015293">
    <property type="term" value="F:symporter activity"/>
    <property type="evidence" value="ECO:0007669"/>
    <property type="project" value="TreeGrafter"/>
</dbReference>
<dbReference type="Gene3D" id="1.20.1730.10">
    <property type="entry name" value="Sodium/glucose cotransporter"/>
    <property type="match status" value="1"/>
</dbReference>
<dbReference type="InterPro" id="IPR038377">
    <property type="entry name" value="Na/Glc_symporter_sf"/>
</dbReference>
<comment type="subcellular location">
    <subcellularLocation>
        <location evidence="1">Cell membrane</location>
        <topology evidence="1">Multi-pass membrane protein</topology>
    </subcellularLocation>
</comment>
<evidence type="ECO:0000256" key="11">
    <source>
        <dbReference type="RuleBase" id="RU362091"/>
    </source>
</evidence>
<keyword evidence="3" id="KW-0813">Transport</keyword>
<feature type="transmembrane region" description="Helical" evidence="12">
    <location>
        <begin position="152"/>
        <end position="172"/>
    </location>
</feature>
<evidence type="ECO:0000256" key="3">
    <source>
        <dbReference type="ARBA" id="ARBA00022448"/>
    </source>
</evidence>
<dbReference type="GO" id="GO:0006814">
    <property type="term" value="P:sodium ion transport"/>
    <property type="evidence" value="ECO:0007669"/>
    <property type="project" value="UniProtKB-KW"/>
</dbReference>
<dbReference type="Proteomes" id="UP000263642">
    <property type="component" value="Unassembled WGS sequence"/>
</dbReference>
<dbReference type="EMBL" id="DQAY01000048">
    <property type="protein sequence ID" value="HCO22972.1"/>
    <property type="molecule type" value="Genomic_DNA"/>
</dbReference>
<dbReference type="AlphaFoldDB" id="A0A3D3R4E5"/>
<evidence type="ECO:0000256" key="5">
    <source>
        <dbReference type="ARBA" id="ARBA00022692"/>
    </source>
</evidence>
<proteinExistence type="inferred from homology"/>
<evidence type="ECO:0000256" key="9">
    <source>
        <dbReference type="ARBA" id="ARBA00023136"/>
    </source>
</evidence>
<dbReference type="Pfam" id="PF00474">
    <property type="entry name" value="SSF"/>
    <property type="match status" value="1"/>
</dbReference>
<dbReference type="InterPro" id="IPR001734">
    <property type="entry name" value="Na/solute_symporter"/>
</dbReference>
<keyword evidence="6 12" id="KW-1133">Transmembrane helix</keyword>
<organism evidence="13 14">
    <name type="scientific">Gimesia maris</name>
    <dbReference type="NCBI Taxonomy" id="122"/>
    <lineage>
        <taxon>Bacteria</taxon>
        <taxon>Pseudomonadati</taxon>
        <taxon>Planctomycetota</taxon>
        <taxon>Planctomycetia</taxon>
        <taxon>Planctomycetales</taxon>
        <taxon>Planctomycetaceae</taxon>
        <taxon>Gimesia</taxon>
    </lineage>
</organism>
<evidence type="ECO:0000256" key="2">
    <source>
        <dbReference type="ARBA" id="ARBA00006434"/>
    </source>
</evidence>
<name>A0A3D3R4E5_9PLAN</name>
<keyword evidence="7" id="KW-0915">Sodium</keyword>
<keyword evidence="10" id="KW-0739">Sodium transport</keyword>
<keyword evidence="8" id="KW-0406">Ion transport</keyword>
<evidence type="ECO:0000256" key="8">
    <source>
        <dbReference type="ARBA" id="ARBA00023065"/>
    </source>
</evidence>
<gene>
    <name evidence="13" type="ORF">DIT97_07905</name>
</gene>